<dbReference type="Proteomes" id="UP001232750">
    <property type="component" value="Unassembled WGS sequence"/>
</dbReference>
<name>A0ABT7DLG4_9ACTN</name>
<organism evidence="2 3">
    <name type="scientific">Gordonibacter faecis</name>
    <dbReference type="NCBI Taxonomy" id="3047475"/>
    <lineage>
        <taxon>Bacteria</taxon>
        <taxon>Bacillati</taxon>
        <taxon>Actinomycetota</taxon>
        <taxon>Coriobacteriia</taxon>
        <taxon>Eggerthellales</taxon>
        <taxon>Eggerthellaceae</taxon>
        <taxon>Gordonibacter</taxon>
    </lineage>
</organism>
<keyword evidence="3" id="KW-1185">Reference proteome</keyword>
<feature type="signal peptide" evidence="1">
    <location>
        <begin position="1"/>
        <end position="34"/>
    </location>
</feature>
<comment type="caution">
    <text evidence="2">The sequence shown here is derived from an EMBL/GenBank/DDBJ whole genome shotgun (WGS) entry which is preliminary data.</text>
</comment>
<feature type="chain" id="PRO_5045722829" evidence="1">
    <location>
        <begin position="35"/>
        <end position="565"/>
    </location>
</feature>
<gene>
    <name evidence="2" type="ORF">QNJ86_06170</name>
</gene>
<evidence type="ECO:0000313" key="2">
    <source>
        <dbReference type="EMBL" id="MDJ1650379.1"/>
    </source>
</evidence>
<evidence type="ECO:0000256" key="1">
    <source>
        <dbReference type="SAM" id="SignalP"/>
    </source>
</evidence>
<dbReference type="EMBL" id="JASJEU010000012">
    <property type="protein sequence ID" value="MDJ1650379.1"/>
    <property type="molecule type" value="Genomic_DNA"/>
</dbReference>
<sequence>MSTIAFARRRHSRAAKGLLLGIATLLLLALTGCATTETNNIDKKQDFPNTITVGPVSMGYPDEFSVFGENRNGPFLPEGMDLITSTLMNKDMTVSFTVSQVTDPNGGGLDAIQAKYEEARNRNPDDMDEMQRMMLEATKNAVRLDPERFKLNGHDALVYGIDLNNSMMREYYVEIDGQVVAAVQLALPKAVYDADPEYYDGIIASLVVNTDGDMSFNKPSGNKALTPEQKSAASKAAIDYCQNKYGIEVKLANDKYIVDGFPVQGVGFAEDENGTAVFVEYDIEQFAVDVPDGIAKRDSRQASQIHEALVKYMWQETGLPEPMDQYIIEKPFMWATFYDGNNIAEVCAEAGTIDVMLLYAQDPGEPTAMPQGFSRILALTMKDKAEWATMANPSSLWYLAPEATLPYLASSLLITPGADGKPELKKQEFSDQTVCYYGSDLMNELFDTTMSEGAAPESLVGRSFICKADAPTFADTEVVPLFFSSAQWGELTSGYTNVGYTIENIGPKGMKTYGSRGVQTDLDGARTMGVWTFGDYHVVYASPGSTVTFFETTPSEVFSRASSGK</sequence>
<proteinExistence type="predicted"/>
<evidence type="ECO:0000313" key="3">
    <source>
        <dbReference type="Proteomes" id="UP001232750"/>
    </source>
</evidence>
<protein>
    <submittedName>
        <fullName evidence="2">Uncharacterized protein</fullName>
    </submittedName>
</protein>
<keyword evidence="1" id="KW-0732">Signal</keyword>
<dbReference type="RefSeq" id="WP_283831729.1">
    <property type="nucleotide sequence ID" value="NZ_JASJEU010000012.1"/>
</dbReference>
<accession>A0ABT7DLG4</accession>
<reference evidence="2 3" key="1">
    <citation type="submission" date="2023-05" db="EMBL/GenBank/DDBJ databases">
        <title>Gordonibacter KGMB12511T sp. nov., isolated from faeces of healthy Korean.</title>
        <authorList>
            <person name="Kim H.S."/>
            <person name="Kim J.-S."/>
            <person name="Suh M.K."/>
            <person name="Eom M.K."/>
            <person name="Do H.E."/>
            <person name="Lee J.-S."/>
        </authorList>
    </citation>
    <scope>NUCLEOTIDE SEQUENCE [LARGE SCALE GENOMIC DNA]</scope>
    <source>
        <strain evidence="2 3">KGMB12511</strain>
    </source>
</reference>